<proteinExistence type="predicted"/>
<name>A0A327VZ22_9BACT</name>
<dbReference type="GO" id="GO:0007165">
    <property type="term" value="P:signal transduction"/>
    <property type="evidence" value="ECO:0007669"/>
    <property type="project" value="InterPro"/>
</dbReference>
<reference evidence="2 3" key="1">
    <citation type="submission" date="2018-06" db="EMBL/GenBank/DDBJ databases">
        <title>Genomic Encyclopedia of Archaeal and Bacterial Type Strains, Phase II (KMG-II): from individual species to whole genera.</title>
        <authorList>
            <person name="Goeker M."/>
        </authorList>
    </citation>
    <scope>NUCLEOTIDE SEQUENCE [LARGE SCALE GENOMIC DNA]</scope>
    <source>
        <strain evidence="2 3">DSM 29821</strain>
    </source>
</reference>
<dbReference type="OrthoDB" id="7285215at2"/>
<dbReference type="EMBL" id="QLMA01000005">
    <property type="protein sequence ID" value="RAJ80390.1"/>
    <property type="molecule type" value="Genomic_DNA"/>
</dbReference>
<keyword evidence="3" id="KW-1185">Reference proteome</keyword>
<organism evidence="2 3">
    <name type="scientific">Chitinophaga dinghuensis</name>
    <dbReference type="NCBI Taxonomy" id="1539050"/>
    <lineage>
        <taxon>Bacteria</taxon>
        <taxon>Pseudomonadati</taxon>
        <taxon>Bacteroidota</taxon>
        <taxon>Chitinophagia</taxon>
        <taxon>Chitinophagales</taxon>
        <taxon>Chitinophagaceae</taxon>
        <taxon>Chitinophaga</taxon>
    </lineage>
</organism>
<accession>A0A327VZ22</accession>
<feature type="domain" description="TIR" evidence="1">
    <location>
        <begin position="7"/>
        <end position="122"/>
    </location>
</feature>
<evidence type="ECO:0000259" key="1">
    <source>
        <dbReference type="Pfam" id="PF13676"/>
    </source>
</evidence>
<dbReference type="Gene3D" id="3.40.50.10140">
    <property type="entry name" value="Toll/interleukin-1 receptor homology (TIR) domain"/>
    <property type="match status" value="1"/>
</dbReference>
<dbReference type="Proteomes" id="UP000249819">
    <property type="component" value="Unassembled WGS sequence"/>
</dbReference>
<protein>
    <submittedName>
        <fullName evidence="2">TIR domain-containing protein</fullName>
    </submittedName>
</protein>
<sequence length="228" mass="26602">MKKKSLFISYAVNDKDTVAKIVEDLQQWNYDIWIYPKSILPGDFIVESEEKGMSDCDHVLLMLSESSNHSPAVDREKALAKSLAGEKKLIYCRIDDKAPLWSAEGVQICDLYHSSNYTTELLRLIKSIDNTSRFKIRSSVSKDEFIAEQQWYKVNIWLDGTGLEEIIDVTYYIHPDIVMDENTDWELANDYNHKFKLTFYTPDPEIIYCNITLADNSEEEIRYFLKLK</sequence>
<gene>
    <name evidence="2" type="ORF">CLV59_105499</name>
</gene>
<dbReference type="SUPFAM" id="SSF52200">
    <property type="entry name" value="Toll/Interleukin receptor TIR domain"/>
    <property type="match status" value="1"/>
</dbReference>
<evidence type="ECO:0000313" key="3">
    <source>
        <dbReference type="Proteomes" id="UP000249819"/>
    </source>
</evidence>
<evidence type="ECO:0000313" key="2">
    <source>
        <dbReference type="EMBL" id="RAJ80390.1"/>
    </source>
</evidence>
<dbReference type="Pfam" id="PF13676">
    <property type="entry name" value="TIR_2"/>
    <property type="match status" value="1"/>
</dbReference>
<dbReference type="RefSeq" id="WP_111593379.1">
    <property type="nucleotide sequence ID" value="NZ_QLMA01000005.1"/>
</dbReference>
<dbReference type="AlphaFoldDB" id="A0A327VZ22"/>
<comment type="caution">
    <text evidence="2">The sequence shown here is derived from an EMBL/GenBank/DDBJ whole genome shotgun (WGS) entry which is preliminary data.</text>
</comment>
<dbReference type="InterPro" id="IPR000157">
    <property type="entry name" value="TIR_dom"/>
</dbReference>
<dbReference type="InterPro" id="IPR035897">
    <property type="entry name" value="Toll_tir_struct_dom_sf"/>
</dbReference>